<sequence>MEATPAASAGMIEGHRVKRKKSKRMMKASSRNDDESNIRAAEPTGESDEEFHEFFETETEETASPSQAHPPERQLGSDDGSYFDAIHIDEHSPDSTGWTEVSSPAPISDTLQDDLVNDIMATMSSDDANDADDVRSLDDDAHQDTKLREEANSSLEKESADPDKTDSTLEPSGLHEAVPSNPPTQSLETTNDIVQTTLPDLDALGHDNEDGAFHEVTPDSPLQAVEETASDLSPDTPEVIAVSSSDPFDLPAESVQMDGEDHINEPQEDQVIPPGVHDDLPDDHAVTNESNVDQVEELGLVSPGAQDDLSGNTVDGDELQADTLVQDVTTLPVDNNPSVNYFEHPANDSSDHDNRQPDAPGFIQGDSFDQDTIAIDAKDEALATGAATAESTSDISTPVEKDDDAPLETSPVENGTQNSTNPFDIPPIDEPPPCYAEITQDNVASTDLVTSPSESITDDTGIMLSSLAPTDNEVSSQDLPPAENESREQIHPPAAPSHLENVAAQPMPSEPTEIFETQSREEVTASPKETPPRKHFDSDESDSDDDTPVEVPAPLNLRASTFDDDDDELEVNPELAKTVRAPVTKSENPLADALSMAIESTERQEIAETSTPTSTFGIAYEKKKTKGATAPYSISGETDLAELGLAIHSAKDIAHSDEFDEVALEDESQVDVAFKQQVALDREAAKQAKISAEILRATLQEREDIEREKNVVAVTEVNEEGGSGGKAVLTEMHDMYKRGLGDQEVAVQDVKDTKATEVKRGSIEVIEEEDDEEEKEHDVHTEHSQIDEERAAHEAEWANVETFQKERKAKNTEPFRLIGFKEAFTHFQEAPYVHIHHDSIVVEDEDASPSSGCLSCFRPLVLNFPTATEQRDLVFCIARCGLDTSISEHYRMLQTIYQRLTNVRGECPLSGSHWEVVGFQGNDPSTDLRGAGMLGLLQILYLVETYPDIAAKLFAASRHETYHFPLCCVLLNLSVQSLVTLRRGRLIAICNKEKDVMIAVNKLYSAMGAKLFSEWKTKQGQVDFPILLKDTTTAGENTPQQLIDEMATALAVSRGSTPSSNDEDLTDLNA</sequence>
<dbReference type="PROSITE" id="PS51335">
    <property type="entry name" value="ELMO"/>
    <property type="match status" value="1"/>
</dbReference>
<feature type="region of interest" description="Disordered" evidence="1">
    <location>
        <begin position="767"/>
        <end position="789"/>
    </location>
</feature>
<proteinExistence type="predicted"/>
<feature type="region of interest" description="Disordered" evidence="1">
    <location>
        <begin position="329"/>
        <end position="568"/>
    </location>
</feature>
<dbReference type="InterPro" id="IPR050868">
    <property type="entry name" value="ELMO_domain-containing"/>
</dbReference>
<protein>
    <recommendedName>
        <fullName evidence="2">ELMO domain-containing protein</fullName>
    </recommendedName>
</protein>
<keyword evidence="4" id="KW-1185">Reference proteome</keyword>
<dbReference type="PANTHER" id="PTHR12771:SF2">
    <property type="entry name" value="ELMO DOMAIN-CONTAINING PROTEIN 3"/>
    <property type="match status" value="1"/>
</dbReference>
<feature type="compositionally biased region" description="Acidic residues" evidence="1">
    <location>
        <begin position="539"/>
        <end position="548"/>
    </location>
</feature>
<feature type="compositionally biased region" description="Basic and acidic residues" evidence="1">
    <location>
        <begin position="776"/>
        <end position="789"/>
    </location>
</feature>
<accession>A0A6G0XJS8</accession>
<gene>
    <name evidence="3" type="ORF">Ae201684_004155</name>
</gene>
<dbReference type="PANTHER" id="PTHR12771">
    <property type="entry name" value="ENGULFMENT AND CELL MOTILITY"/>
    <property type="match status" value="1"/>
</dbReference>
<feature type="compositionally biased region" description="Polar residues" evidence="1">
    <location>
        <begin position="439"/>
        <end position="455"/>
    </location>
</feature>
<feature type="domain" description="ELMO" evidence="2">
    <location>
        <begin position="888"/>
        <end position="1042"/>
    </location>
</feature>
<feature type="compositionally biased region" description="Basic and acidic residues" evidence="1">
    <location>
        <begin position="276"/>
        <end position="286"/>
    </location>
</feature>
<feature type="compositionally biased region" description="Basic and acidic residues" evidence="1">
    <location>
        <begin position="132"/>
        <end position="167"/>
    </location>
</feature>
<reference evidence="3 4" key="1">
    <citation type="submission" date="2019-07" db="EMBL/GenBank/DDBJ databases">
        <title>Genomics analysis of Aphanomyces spp. identifies a new class of oomycete effector associated with host adaptation.</title>
        <authorList>
            <person name="Gaulin E."/>
        </authorList>
    </citation>
    <scope>NUCLEOTIDE SEQUENCE [LARGE SCALE GENOMIC DNA]</scope>
    <source>
        <strain evidence="3 4">ATCC 201684</strain>
    </source>
</reference>
<name>A0A6G0XJS8_9STRA</name>
<feature type="compositionally biased region" description="Acidic residues" evidence="1">
    <location>
        <begin position="45"/>
        <end position="61"/>
    </location>
</feature>
<evidence type="ECO:0000259" key="2">
    <source>
        <dbReference type="PROSITE" id="PS51335"/>
    </source>
</evidence>
<dbReference type="VEuPathDB" id="FungiDB:AeMF1_005194"/>
<feature type="region of interest" description="Disordered" evidence="1">
    <location>
        <begin position="1"/>
        <end position="253"/>
    </location>
</feature>
<feature type="compositionally biased region" description="Basic residues" evidence="1">
    <location>
        <begin position="16"/>
        <end position="26"/>
    </location>
</feature>
<feature type="compositionally biased region" description="Basic and acidic residues" evidence="1">
    <location>
        <begin position="345"/>
        <end position="356"/>
    </location>
</feature>
<feature type="region of interest" description="Disordered" evidence="1">
    <location>
        <begin position="265"/>
        <end position="286"/>
    </location>
</feature>
<dbReference type="EMBL" id="VJMJ01000052">
    <property type="protein sequence ID" value="KAF0740420.1"/>
    <property type="molecule type" value="Genomic_DNA"/>
</dbReference>
<feature type="compositionally biased region" description="Polar residues" evidence="1">
    <location>
        <begin position="411"/>
        <end position="421"/>
    </location>
</feature>
<dbReference type="Proteomes" id="UP000481153">
    <property type="component" value="Unassembled WGS sequence"/>
</dbReference>
<feature type="compositionally biased region" description="Polar residues" evidence="1">
    <location>
        <begin position="467"/>
        <end position="478"/>
    </location>
</feature>
<evidence type="ECO:0000313" key="4">
    <source>
        <dbReference type="Proteomes" id="UP000481153"/>
    </source>
</evidence>
<dbReference type="InterPro" id="IPR006816">
    <property type="entry name" value="ELMO_dom"/>
</dbReference>
<feature type="compositionally biased region" description="Basic and acidic residues" evidence="1">
    <location>
        <begin position="203"/>
        <end position="217"/>
    </location>
</feature>
<feature type="compositionally biased region" description="Polar residues" evidence="1">
    <location>
        <begin position="329"/>
        <end position="339"/>
    </location>
</feature>
<dbReference type="Pfam" id="PF04727">
    <property type="entry name" value="ELMO_CED12"/>
    <property type="match status" value="1"/>
</dbReference>
<organism evidence="3 4">
    <name type="scientific">Aphanomyces euteiches</name>
    <dbReference type="NCBI Taxonomy" id="100861"/>
    <lineage>
        <taxon>Eukaryota</taxon>
        <taxon>Sar</taxon>
        <taxon>Stramenopiles</taxon>
        <taxon>Oomycota</taxon>
        <taxon>Saprolegniomycetes</taxon>
        <taxon>Saprolegniales</taxon>
        <taxon>Verrucalvaceae</taxon>
        <taxon>Aphanomyces</taxon>
    </lineage>
</organism>
<comment type="caution">
    <text evidence="3">The sequence shown here is derived from an EMBL/GenBank/DDBJ whole genome shotgun (WGS) entry which is preliminary data.</text>
</comment>
<evidence type="ECO:0000313" key="3">
    <source>
        <dbReference type="EMBL" id="KAF0740420.1"/>
    </source>
</evidence>
<dbReference type="AlphaFoldDB" id="A0A6G0XJS8"/>
<feature type="compositionally biased region" description="Pro residues" evidence="1">
    <location>
        <begin position="424"/>
        <end position="434"/>
    </location>
</feature>
<evidence type="ECO:0000256" key="1">
    <source>
        <dbReference type="SAM" id="MobiDB-lite"/>
    </source>
</evidence>
<feature type="compositionally biased region" description="Polar residues" evidence="1">
    <location>
        <begin position="183"/>
        <end position="198"/>
    </location>
</feature>